<dbReference type="Pfam" id="PF07963">
    <property type="entry name" value="N_methyl"/>
    <property type="match status" value="1"/>
</dbReference>
<evidence type="ECO:0000313" key="5">
    <source>
        <dbReference type="Proteomes" id="UP001296943"/>
    </source>
</evidence>
<sequence>MHSKIDIDNWAGDIMKKLLYNQSGLTLIELLAAITILAIVIATFLGLFTNAFRFNHINADHLQAMNLAREYQAVLKENPDKNEAFTQFIRNINNDSHTEDFSMANPDYQALQLSENILPPDQVALGDYYLLTIDHQTFQILIYMKEEPDVENVTSGAIDGMGIYRLYIQVFEDSKMLSDTYTYFQYD</sequence>
<comment type="caution">
    <text evidence="4">The sequence shown here is derived from an EMBL/GenBank/DDBJ whole genome shotgun (WGS) entry which is preliminary data.</text>
</comment>
<keyword evidence="3" id="KW-1133">Transmembrane helix</keyword>
<name>A0ABS2MXS6_9BACI</name>
<dbReference type="NCBIfam" id="TIGR02532">
    <property type="entry name" value="IV_pilin_GFxxxE"/>
    <property type="match status" value="1"/>
</dbReference>
<keyword evidence="3" id="KW-0812">Transmembrane</keyword>
<comment type="subcellular location">
    <subcellularLocation>
        <location evidence="1">Cell surface</location>
    </subcellularLocation>
</comment>
<protein>
    <submittedName>
        <fullName evidence="4">Prepilin-type N-terminal cleavage/methylation domain-containing protein</fullName>
    </submittedName>
</protein>
<keyword evidence="5" id="KW-1185">Reference proteome</keyword>
<dbReference type="EMBL" id="JAFBDR010000004">
    <property type="protein sequence ID" value="MBM7570695.1"/>
    <property type="molecule type" value="Genomic_DNA"/>
</dbReference>
<evidence type="ECO:0000256" key="3">
    <source>
        <dbReference type="SAM" id="Phobius"/>
    </source>
</evidence>
<dbReference type="Proteomes" id="UP001296943">
    <property type="component" value="Unassembled WGS sequence"/>
</dbReference>
<evidence type="ECO:0000256" key="2">
    <source>
        <dbReference type="ARBA" id="ARBA00023287"/>
    </source>
</evidence>
<feature type="transmembrane region" description="Helical" evidence="3">
    <location>
        <begin position="25"/>
        <end position="48"/>
    </location>
</feature>
<dbReference type="PROSITE" id="PS00409">
    <property type="entry name" value="PROKAR_NTER_METHYL"/>
    <property type="match status" value="1"/>
</dbReference>
<gene>
    <name evidence="4" type="ORF">JOC48_001173</name>
</gene>
<evidence type="ECO:0000256" key="1">
    <source>
        <dbReference type="ARBA" id="ARBA00004241"/>
    </source>
</evidence>
<dbReference type="InterPro" id="IPR012902">
    <property type="entry name" value="N_methyl_site"/>
</dbReference>
<keyword evidence="2" id="KW-0178">Competence</keyword>
<keyword evidence="3" id="KW-0472">Membrane</keyword>
<evidence type="ECO:0000313" key="4">
    <source>
        <dbReference type="EMBL" id="MBM7570695.1"/>
    </source>
</evidence>
<proteinExistence type="predicted"/>
<organism evidence="4 5">
    <name type="scientific">Aquibacillus albus</name>
    <dbReference type="NCBI Taxonomy" id="1168171"/>
    <lineage>
        <taxon>Bacteria</taxon>
        <taxon>Bacillati</taxon>
        <taxon>Bacillota</taxon>
        <taxon>Bacilli</taxon>
        <taxon>Bacillales</taxon>
        <taxon>Bacillaceae</taxon>
        <taxon>Aquibacillus</taxon>
    </lineage>
</organism>
<reference evidence="4 5" key="1">
    <citation type="submission" date="2021-01" db="EMBL/GenBank/DDBJ databases">
        <title>Genomic Encyclopedia of Type Strains, Phase IV (KMG-IV): sequencing the most valuable type-strain genomes for metagenomic binning, comparative biology and taxonomic classification.</title>
        <authorList>
            <person name="Goeker M."/>
        </authorList>
    </citation>
    <scope>NUCLEOTIDE SEQUENCE [LARGE SCALE GENOMIC DNA]</scope>
    <source>
        <strain evidence="4 5">DSM 23711</strain>
    </source>
</reference>
<accession>A0ABS2MXS6</accession>